<dbReference type="AlphaFoldDB" id="A0A3G6IVU1"/>
<reference evidence="2 3" key="1">
    <citation type="submission" date="2018-11" db="EMBL/GenBank/DDBJ databases">
        <authorList>
            <person name="Kleinhagauer T."/>
            <person name="Glaeser S.P."/>
            <person name="Spergser J."/>
            <person name="Ruckert C."/>
            <person name="Kaempfer P."/>
            <person name="Busse H.-J."/>
        </authorList>
    </citation>
    <scope>NUCLEOTIDE SEQUENCE [LARGE SCALE GENOMIC DNA]</scope>
    <source>
        <strain evidence="2 3">812CH</strain>
    </source>
</reference>
<evidence type="ECO:0000313" key="2">
    <source>
        <dbReference type="EMBL" id="AZA08788.1"/>
    </source>
</evidence>
<dbReference type="Gene3D" id="3.90.1200.10">
    <property type="match status" value="1"/>
</dbReference>
<proteinExistence type="predicted"/>
<protein>
    <submittedName>
        <fullName evidence="2">Maltokinase</fullName>
        <ecNumber evidence="2">2.7.1.175</ecNumber>
    </submittedName>
</protein>
<accession>A0A3G6IVU1</accession>
<gene>
    <name evidence="2" type="primary">mak1</name>
    <name evidence="2" type="ORF">CPPEL_03285</name>
</gene>
<dbReference type="EC" id="2.7.1.175" evidence="2"/>
<dbReference type="OrthoDB" id="3787729at2"/>
<feature type="domain" description="Aminoglycoside phosphotransferase" evidence="1">
    <location>
        <begin position="109"/>
        <end position="297"/>
    </location>
</feature>
<keyword evidence="2" id="KW-0418">Kinase</keyword>
<dbReference type="SUPFAM" id="SSF56112">
    <property type="entry name" value="Protein kinase-like (PK-like)"/>
    <property type="match status" value="1"/>
</dbReference>
<evidence type="ECO:0000259" key="1">
    <source>
        <dbReference type="Pfam" id="PF01636"/>
    </source>
</evidence>
<dbReference type="Proteomes" id="UP000271426">
    <property type="component" value="Chromosome"/>
</dbReference>
<dbReference type="InterPro" id="IPR002575">
    <property type="entry name" value="Aminoglycoside_PTrfase"/>
</dbReference>
<dbReference type="KEGG" id="cpso:CPPEL_03285"/>
<keyword evidence="2" id="KW-0808">Transferase</keyword>
<sequence length="343" mass="38186">MSSIHIAIGKAQWALQAAPGSKQHAQYEQTLRAGQHDCFQQPAYVQGLLRAWREHPAIQFHGDRRVVDKAMEQLEAISGQQTNASLHTAASMWKFYRSISPGVHPDVEIPQVVRAHVPAYQAHVSIEIAGQNYTLAVATQFIPNATDAWSLGTSHKRALLLDHSADMGRALKDIHHDLRTKLPTSTVAGRELAQHMHARAEAHIAQAPELRPYAERIHASFDALEGSIATQRIHGDLHLGQVLWANGWHVVDFEGEPDQSLSQRTALLPVAYDLAGLIRSFHYAGLDYPSELLAAYGRIDEILVHACVVDRFAYEVAYEKRHRPDWVAVPLRDADALFADALF</sequence>
<name>A0A3G6IVU1_9CORY</name>
<evidence type="ECO:0000313" key="3">
    <source>
        <dbReference type="Proteomes" id="UP000271426"/>
    </source>
</evidence>
<dbReference type="EMBL" id="CP033898">
    <property type="protein sequence ID" value="AZA08788.1"/>
    <property type="molecule type" value="Genomic_DNA"/>
</dbReference>
<organism evidence="2 3">
    <name type="scientific">Corynebacterium pseudopelargi</name>
    <dbReference type="NCBI Taxonomy" id="2080757"/>
    <lineage>
        <taxon>Bacteria</taxon>
        <taxon>Bacillati</taxon>
        <taxon>Actinomycetota</taxon>
        <taxon>Actinomycetes</taxon>
        <taxon>Mycobacteriales</taxon>
        <taxon>Corynebacteriaceae</taxon>
        <taxon>Corynebacterium</taxon>
    </lineage>
</organism>
<dbReference type="RefSeq" id="WP_123959786.1">
    <property type="nucleotide sequence ID" value="NZ_CP033898.1"/>
</dbReference>
<dbReference type="InterPro" id="IPR011009">
    <property type="entry name" value="Kinase-like_dom_sf"/>
</dbReference>
<keyword evidence="3" id="KW-1185">Reference proteome</keyword>
<dbReference type="Pfam" id="PF01636">
    <property type="entry name" value="APH"/>
    <property type="match status" value="1"/>
</dbReference>
<dbReference type="GO" id="GO:0016301">
    <property type="term" value="F:kinase activity"/>
    <property type="evidence" value="ECO:0007669"/>
    <property type="project" value="UniProtKB-KW"/>
</dbReference>